<sequence length="84" mass="9559">MISCSEYDYIEIACLYHIPIRLVTESAQVFEGKAKTTNYDHQRRECIVIDTLCGDIQIPTSTLVSMTALTDNPHFSEITFQQIS</sequence>
<organism evidence="1 2">
    <name type="scientific">Vibrio aquimaris</name>
    <dbReference type="NCBI Taxonomy" id="2587862"/>
    <lineage>
        <taxon>Bacteria</taxon>
        <taxon>Pseudomonadati</taxon>
        <taxon>Pseudomonadota</taxon>
        <taxon>Gammaproteobacteria</taxon>
        <taxon>Vibrionales</taxon>
        <taxon>Vibrionaceae</taxon>
        <taxon>Vibrio</taxon>
    </lineage>
</organism>
<dbReference type="Gene3D" id="2.30.30.400">
    <property type="entry name" value="Rof-like"/>
    <property type="match status" value="1"/>
</dbReference>
<dbReference type="InterPro" id="IPR009778">
    <property type="entry name" value="ROF"/>
</dbReference>
<dbReference type="EMBL" id="CP045350">
    <property type="protein sequence ID" value="QFT26477.1"/>
    <property type="molecule type" value="Genomic_DNA"/>
</dbReference>
<evidence type="ECO:0000313" key="2">
    <source>
        <dbReference type="Proteomes" id="UP000326936"/>
    </source>
</evidence>
<keyword evidence="2" id="KW-1185">Reference proteome</keyword>
<proteinExistence type="predicted"/>
<name>A0A5P9CL77_9VIBR</name>
<dbReference type="RefSeq" id="WP_152430616.1">
    <property type="nucleotide sequence ID" value="NZ_CBCSDK010000004.1"/>
</dbReference>
<dbReference type="InterPro" id="IPR023534">
    <property type="entry name" value="Rof/RNase_P-like"/>
</dbReference>
<reference evidence="1 2" key="1">
    <citation type="submission" date="2019-10" db="EMBL/GenBank/DDBJ databases">
        <title>Complete genome sequence of Vibrio sp. strain THAF100, isolated from non-filtered water from the water column of tank 6 of a marine aquarium containing stony-coral fragments. Water maintained at 26 degree C.</title>
        <authorList>
            <person name="Ruckert C."/>
            <person name="Franco A."/>
            <person name="Kalinowski J."/>
            <person name="Glaeser S."/>
        </authorList>
    </citation>
    <scope>NUCLEOTIDE SEQUENCE [LARGE SCALE GENOMIC DNA]</scope>
    <source>
        <strain evidence="1 2">THAF100</strain>
    </source>
</reference>
<dbReference type="InterPro" id="IPR038626">
    <property type="entry name" value="Rof-like_sf"/>
</dbReference>
<evidence type="ECO:0000313" key="1">
    <source>
        <dbReference type="EMBL" id="QFT26477.1"/>
    </source>
</evidence>
<dbReference type="KEGG" id="vaq:FIV01_08555"/>
<dbReference type="Proteomes" id="UP000326936">
    <property type="component" value="Chromosome"/>
</dbReference>
<dbReference type="AlphaFoldDB" id="A0A5P9CL77"/>
<dbReference type="SUPFAM" id="SSF101744">
    <property type="entry name" value="Rof/RNase P subunit-like"/>
    <property type="match status" value="1"/>
</dbReference>
<dbReference type="OrthoDB" id="5344363at2"/>
<accession>A0A5P9CL77</accession>
<gene>
    <name evidence="1" type="ORF">FIV01_08555</name>
</gene>
<dbReference type="Pfam" id="PF07073">
    <property type="entry name" value="ROF"/>
    <property type="match status" value="1"/>
</dbReference>
<protein>
    <recommendedName>
        <fullName evidence="3">Rho-binding antiterminator</fullName>
    </recommendedName>
</protein>
<evidence type="ECO:0008006" key="3">
    <source>
        <dbReference type="Google" id="ProtNLM"/>
    </source>
</evidence>